<reference evidence="1" key="1">
    <citation type="submission" date="2022-03" db="EMBL/GenBank/DDBJ databases">
        <title>Genomic Encyclopedia of Type Strains, Phase III (KMG-III): the genomes of soil and plant-associated and newly described type strains.</title>
        <authorList>
            <person name="Whitman W."/>
        </authorList>
    </citation>
    <scope>NUCLEOTIDE SEQUENCE</scope>
    <source>
        <strain evidence="1">ANL 6-2</strain>
    </source>
</reference>
<keyword evidence="2" id="KW-1185">Reference proteome</keyword>
<organism evidence="1 2">
    <name type="scientific">Natronocella acetinitrilica</name>
    <dbReference type="NCBI Taxonomy" id="414046"/>
    <lineage>
        <taxon>Bacteria</taxon>
        <taxon>Pseudomonadati</taxon>
        <taxon>Pseudomonadota</taxon>
        <taxon>Gammaproteobacteria</taxon>
        <taxon>Chromatiales</taxon>
        <taxon>Ectothiorhodospiraceae</taxon>
        <taxon>Natronocella</taxon>
    </lineage>
</organism>
<evidence type="ECO:0000313" key="1">
    <source>
        <dbReference type="EMBL" id="MCP1675031.1"/>
    </source>
</evidence>
<feature type="non-terminal residue" evidence="1">
    <location>
        <position position="44"/>
    </location>
</feature>
<proteinExistence type="predicted"/>
<dbReference type="Proteomes" id="UP001205843">
    <property type="component" value="Unassembled WGS sequence"/>
</dbReference>
<accession>A0AAE3G3B2</accession>
<evidence type="ECO:0000313" key="2">
    <source>
        <dbReference type="Proteomes" id="UP001205843"/>
    </source>
</evidence>
<comment type="caution">
    <text evidence="1">The sequence shown here is derived from an EMBL/GenBank/DDBJ whole genome shotgun (WGS) entry which is preliminary data.</text>
</comment>
<dbReference type="AlphaFoldDB" id="A0AAE3G3B2"/>
<gene>
    <name evidence="1" type="ORF">J2T57_002169</name>
</gene>
<sequence length="44" mass="5081">MPRSPIGPKAMTPMRRQLLWPVNDNYFGRLPLSLTAFPRDPERG</sequence>
<protein>
    <submittedName>
        <fullName evidence="1">Uncharacterized protein</fullName>
    </submittedName>
</protein>
<name>A0AAE3G3B2_9GAMM</name>
<dbReference type="EMBL" id="JALJXV010000004">
    <property type="protein sequence ID" value="MCP1675031.1"/>
    <property type="molecule type" value="Genomic_DNA"/>
</dbReference>